<feature type="compositionally biased region" description="Basic and acidic residues" evidence="1">
    <location>
        <begin position="1"/>
        <end position="31"/>
    </location>
</feature>
<reference evidence="2" key="1">
    <citation type="submission" date="2020-02" db="EMBL/GenBank/DDBJ databases">
        <authorList>
            <person name="Meier V. D."/>
        </authorList>
    </citation>
    <scope>NUCLEOTIDE SEQUENCE</scope>
    <source>
        <strain evidence="2">AVDCRST_MAG18</strain>
    </source>
</reference>
<accession>A0A6J4VES6</accession>
<evidence type="ECO:0000256" key="1">
    <source>
        <dbReference type="SAM" id="MobiDB-lite"/>
    </source>
</evidence>
<name>A0A6J4VES6_9BACT</name>
<feature type="non-terminal residue" evidence="2">
    <location>
        <position position="113"/>
    </location>
</feature>
<dbReference type="EMBL" id="CADCWN010000162">
    <property type="protein sequence ID" value="CAA9571844.1"/>
    <property type="molecule type" value="Genomic_DNA"/>
</dbReference>
<feature type="region of interest" description="Disordered" evidence="1">
    <location>
        <begin position="1"/>
        <end position="113"/>
    </location>
</feature>
<feature type="non-terminal residue" evidence="2">
    <location>
        <position position="1"/>
    </location>
</feature>
<proteinExistence type="predicted"/>
<sequence>GTDRSGRDQDVRGAGRDKARPGDRGRGDRHPPPVRRQRALHDLSGRGGGGRCWRDERAGTRASGARAGTRPQHAAVLPGAHPGSAEGAGPAPPQRDRHERRRPAPGRGAFGGV</sequence>
<gene>
    <name evidence="2" type="ORF">AVDCRST_MAG18-2065</name>
</gene>
<organism evidence="2">
    <name type="scientific">uncultured Thermomicrobiales bacterium</name>
    <dbReference type="NCBI Taxonomy" id="1645740"/>
    <lineage>
        <taxon>Bacteria</taxon>
        <taxon>Pseudomonadati</taxon>
        <taxon>Thermomicrobiota</taxon>
        <taxon>Thermomicrobia</taxon>
        <taxon>Thermomicrobiales</taxon>
        <taxon>environmental samples</taxon>
    </lineage>
</organism>
<feature type="compositionally biased region" description="Low complexity" evidence="1">
    <location>
        <begin position="78"/>
        <end position="89"/>
    </location>
</feature>
<dbReference type="AlphaFoldDB" id="A0A6J4VES6"/>
<protein>
    <submittedName>
        <fullName evidence="2">Ferredoxin</fullName>
    </submittedName>
</protein>
<evidence type="ECO:0000313" key="2">
    <source>
        <dbReference type="EMBL" id="CAA9571844.1"/>
    </source>
</evidence>
<feature type="compositionally biased region" description="Low complexity" evidence="1">
    <location>
        <begin position="60"/>
        <end position="70"/>
    </location>
</feature>